<dbReference type="OMA" id="ESKWADA"/>
<gene>
    <name evidence="2" type="primary">TPHA0G01040</name>
    <name evidence="2" type="ordered locus">TPHA_0G01040</name>
</gene>
<evidence type="ECO:0000313" key="3">
    <source>
        <dbReference type="Proteomes" id="UP000005666"/>
    </source>
</evidence>
<keyword evidence="3" id="KW-1185">Reference proteome</keyword>
<feature type="compositionally biased region" description="Acidic residues" evidence="1">
    <location>
        <begin position="137"/>
        <end position="161"/>
    </location>
</feature>
<proteinExistence type="predicted"/>
<dbReference type="eggNOG" id="ENOG502SDHJ">
    <property type="taxonomic scope" value="Eukaryota"/>
</dbReference>
<dbReference type="EMBL" id="HE612862">
    <property type="protein sequence ID" value="CCE63940.1"/>
    <property type="molecule type" value="Genomic_DNA"/>
</dbReference>
<dbReference type="Pfam" id="PF17331">
    <property type="entry name" value="GFD1"/>
    <property type="match status" value="1"/>
</dbReference>
<dbReference type="InterPro" id="IPR020401">
    <property type="entry name" value="mRNA_transport_factor_GFD1"/>
</dbReference>
<accession>G8BVL2</accession>
<dbReference type="KEGG" id="tpf:TPHA_0G01040"/>
<dbReference type="HOGENOM" id="CLU_994592_0_0_1"/>
<feature type="compositionally biased region" description="Low complexity" evidence="1">
    <location>
        <begin position="58"/>
        <end position="74"/>
    </location>
</feature>
<dbReference type="AlphaFoldDB" id="G8BVL2"/>
<name>G8BVL2_TETPH</name>
<feature type="compositionally biased region" description="Basic and acidic residues" evidence="1">
    <location>
        <begin position="162"/>
        <end position="178"/>
    </location>
</feature>
<feature type="compositionally biased region" description="Low complexity" evidence="1">
    <location>
        <begin position="26"/>
        <end position="41"/>
    </location>
</feature>
<dbReference type="Proteomes" id="UP000005666">
    <property type="component" value="Chromosome 7"/>
</dbReference>
<dbReference type="STRING" id="1071381.G8BVL2"/>
<dbReference type="GeneID" id="11535873"/>
<evidence type="ECO:0000313" key="2">
    <source>
        <dbReference type="EMBL" id="CCE63940.1"/>
    </source>
</evidence>
<feature type="region of interest" description="Disordered" evidence="1">
    <location>
        <begin position="1"/>
        <end position="215"/>
    </location>
</feature>
<protein>
    <submittedName>
        <fullName evidence="2">Uncharacterized protein</fullName>
    </submittedName>
</protein>
<sequence length="280" mass="31977">MTLESKWATSSDEEELQPPILEFQNRNKNNSKNSKGNGNRKAFNLDDLSNKFKGDKPSISFSGGKLTSSSNSSRDGSRLSSRENNNQKGHSNSKKNEKSRNSTHSNRTDDYKPSISFANGKMSLSATKRTSNKNHDNEEDWEDEGSWEDEKDNGENWEEDNDYRQKSKDAGDNSRSEKPSISFAGGKMSISKNEKSNNKKGSVPSKEPTKNIKTQISSTDKLALLKKKIEEQKNIYKDIKHKKEQKQLLNDFLNNDDAFKWDDEHEEEEILDRLKNSMKI</sequence>
<organism evidence="2 3">
    <name type="scientific">Tetrapisispora phaffii (strain ATCC 24235 / CBS 4417 / NBRC 1672 / NRRL Y-8282 / UCD 70-5)</name>
    <name type="common">Yeast</name>
    <name type="synonym">Fabospora phaffii</name>
    <dbReference type="NCBI Taxonomy" id="1071381"/>
    <lineage>
        <taxon>Eukaryota</taxon>
        <taxon>Fungi</taxon>
        <taxon>Dikarya</taxon>
        <taxon>Ascomycota</taxon>
        <taxon>Saccharomycotina</taxon>
        <taxon>Saccharomycetes</taxon>
        <taxon>Saccharomycetales</taxon>
        <taxon>Saccharomycetaceae</taxon>
        <taxon>Tetrapisispora</taxon>
    </lineage>
</organism>
<reference evidence="2 3" key="1">
    <citation type="journal article" date="2011" name="Proc. Natl. Acad. Sci. U.S.A.">
        <title>Evolutionary erosion of yeast sex chromosomes by mating-type switching accidents.</title>
        <authorList>
            <person name="Gordon J.L."/>
            <person name="Armisen D."/>
            <person name="Proux-Wera E."/>
            <person name="Oheigeartaigh S.S."/>
            <person name="Byrne K.P."/>
            <person name="Wolfe K.H."/>
        </authorList>
    </citation>
    <scope>NUCLEOTIDE SEQUENCE [LARGE SCALE GENOMIC DNA]</scope>
    <source>
        <strain evidence="3">ATCC 24235 / CBS 4417 / NBRC 1672 / NRRL Y-8282 / UCD 70-5</strain>
    </source>
</reference>
<dbReference type="OrthoDB" id="4036638at2759"/>
<feature type="compositionally biased region" description="Basic and acidic residues" evidence="1">
    <location>
        <begin position="94"/>
        <end position="112"/>
    </location>
</feature>
<evidence type="ECO:0000256" key="1">
    <source>
        <dbReference type="SAM" id="MobiDB-lite"/>
    </source>
</evidence>
<dbReference type="RefSeq" id="XP_003686374.1">
    <property type="nucleotide sequence ID" value="XM_003686326.1"/>
</dbReference>